<feature type="chain" id="PRO_5035944327" evidence="1">
    <location>
        <begin position="35"/>
        <end position="96"/>
    </location>
</feature>
<accession>A0A8T2V7Z1</accession>
<evidence type="ECO:0000313" key="2">
    <source>
        <dbReference type="EMBL" id="KAH7441835.1"/>
    </source>
</evidence>
<dbReference type="EMBL" id="CM035408">
    <property type="protein sequence ID" value="KAH7441835.1"/>
    <property type="molecule type" value="Genomic_DNA"/>
</dbReference>
<protein>
    <submittedName>
        <fullName evidence="2">Uncharacterized protein</fullName>
    </submittedName>
</protein>
<dbReference type="Proteomes" id="UP000825935">
    <property type="component" value="Chromosome 3"/>
</dbReference>
<keyword evidence="1" id="KW-0732">Signal</keyword>
<evidence type="ECO:0000256" key="1">
    <source>
        <dbReference type="SAM" id="SignalP"/>
    </source>
</evidence>
<comment type="caution">
    <text evidence="2">The sequence shown here is derived from an EMBL/GenBank/DDBJ whole genome shotgun (WGS) entry which is preliminary data.</text>
</comment>
<proteinExistence type="predicted"/>
<evidence type="ECO:0000313" key="3">
    <source>
        <dbReference type="Proteomes" id="UP000825935"/>
    </source>
</evidence>
<feature type="signal peptide" evidence="1">
    <location>
        <begin position="1"/>
        <end position="34"/>
    </location>
</feature>
<reference evidence="2" key="1">
    <citation type="submission" date="2021-08" db="EMBL/GenBank/DDBJ databases">
        <title>WGS assembly of Ceratopteris richardii.</title>
        <authorList>
            <person name="Marchant D.B."/>
            <person name="Chen G."/>
            <person name="Jenkins J."/>
            <person name="Shu S."/>
            <person name="Leebens-Mack J."/>
            <person name="Grimwood J."/>
            <person name="Schmutz J."/>
            <person name="Soltis P."/>
            <person name="Soltis D."/>
            <person name="Chen Z.-H."/>
        </authorList>
    </citation>
    <scope>NUCLEOTIDE SEQUENCE</scope>
    <source>
        <strain evidence="2">Whitten #5841</strain>
        <tissue evidence="2">Leaf</tissue>
    </source>
</reference>
<gene>
    <name evidence="2" type="ORF">KP509_03G057200</name>
</gene>
<dbReference type="AlphaFoldDB" id="A0A8T2V7Z1"/>
<organism evidence="2 3">
    <name type="scientific">Ceratopteris richardii</name>
    <name type="common">Triangle waterfern</name>
    <dbReference type="NCBI Taxonomy" id="49495"/>
    <lineage>
        <taxon>Eukaryota</taxon>
        <taxon>Viridiplantae</taxon>
        <taxon>Streptophyta</taxon>
        <taxon>Embryophyta</taxon>
        <taxon>Tracheophyta</taxon>
        <taxon>Polypodiopsida</taxon>
        <taxon>Polypodiidae</taxon>
        <taxon>Polypodiales</taxon>
        <taxon>Pteridineae</taxon>
        <taxon>Pteridaceae</taxon>
        <taxon>Parkerioideae</taxon>
        <taxon>Ceratopteris</taxon>
    </lineage>
</organism>
<keyword evidence="3" id="KW-1185">Reference proteome</keyword>
<name>A0A8T2V7Z1_CERRI</name>
<sequence length="96" mass="10237">MATSYTPAMRLARLTVFVVILLCICVCSPESVAAQDGGACVCSDTFPFCYVIADACLVGYEPGCGYGGACSRCTCFNSSEVAKREISTRKMIKQLI</sequence>